<evidence type="ECO:0000256" key="2">
    <source>
        <dbReference type="ARBA" id="ARBA00023136"/>
    </source>
</evidence>
<dbReference type="InterPro" id="IPR036737">
    <property type="entry name" value="OmpA-like_sf"/>
</dbReference>
<sequence>MFNSTFRWTAGPLALAAIVLGGCTNYVKKADFDAAIAELRANDQKQQQQLDALTQEMQQRFAKYDAQIAQMGGRVRLDTAAHFAFNDATLRDEDKPLLDDFAKVISQHYPDAVVTVEGFADPAGSTSYNRRLGQRRAEAVRDYLVQNGLSADHLRAVSYGEAVNRQVERGKTREQGAPNRRVTLVVDFAGQASSNNAMSSGSTTG</sequence>
<evidence type="ECO:0000313" key="7">
    <source>
        <dbReference type="Proteomes" id="UP001381174"/>
    </source>
</evidence>
<dbReference type="PRINTS" id="PR01021">
    <property type="entry name" value="OMPADOMAIN"/>
</dbReference>
<name>A0ABU8JFS9_9GAMM</name>
<protein>
    <submittedName>
        <fullName evidence="6">OmpA family protein</fullName>
    </submittedName>
</protein>
<dbReference type="CDD" id="cd07185">
    <property type="entry name" value="OmpA_C-like"/>
    <property type="match status" value="1"/>
</dbReference>
<organism evidence="6 7">
    <name type="scientific">Fulvimonas yonginensis</name>
    <dbReference type="NCBI Taxonomy" id="1495200"/>
    <lineage>
        <taxon>Bacteria</taxon>
        <taxon>Pseudomonadati</taxon>
        <taxon>Pseudomonadota</taxon>
        <taxon>Gammaproteobacteria</taxon>
        <taxon>Lysobacterales</taxon>
        <taxon>Rhodanobacteraceae</taxon>
        <taxon>Fulvimonas</taxon>
    </lineage>
</organism>
<keyword evidence="3" id="KW-0998">Cell outer membrane</keyword>
<evidence type="ECO:0000256" key="4">
    <source>
        <dbReference type="PROSITE-ProRule" id="PRU00473"/>
    </source>
</evidence>
<evidence type="ECO:0000256" key="3">
    <source>
        <dbReference type="ARBA" id="ARBA00023237"/>
    </source>
</evidence>
<dbReference type="RefSeq" id="WP_336808502.1">
    <property type="nucleotide sequence ID" value="NZ_JBBBNY010000012.1"/>
</dbReference>
<dbReference type="Gene3D" id="3.30.1330.60">
    <property type="entry name" value="OmpA-like domain"/>
    <property type="match status" value="1"/>
</dbReference>
<keyword evidence="7" id="KW-1185">Reference proteome</keyword>
<comment type="subcellular location">
    <subcellularLocation>
        <location evidence="1">Cell outer membrane</location>
    </subcellularLocation>
</comment>
<dbReference type="PROSITE" id="PS01068">
    <property type="entry name" value="OMPA_1"/>
    <property type="match status" value="1"/>
</dbReference>
<dbReference type="PANTHER" id="PTHR30329:SF21">
    <property type="entry name" value="LIPOPROTEIN YIAD-RELATED"/>
    <property type="match status" value="1"/>
</dbReference>
<keyword evidence="2 4" id="KW-0472">Membrane</keyword>
<dbReference type="InterPro" id="IPR006665">
    <property type="entry name" value="OmpA-like"/>
</dbReference>
<proteinExistence type="predicted"/>
<dbReference type="PANTHER" id="PTHR30329">
    <property type="entry name" value="STATOR ELEMENT OF FLAGELLAR MOTOR COMPLEX"/>
    <property type="match status" value="1"/>
</dbReference>
<dbReference type="InterPro" id="IPR006664">
    <property type="entry name" value="OMP_bac"/>
</dbReference>
<dbReference type="PROSITE" id="PS51257">
    <property type="entry name" value="PROKAR_LIPOPROTEIN"/>
    <property type="match status" value="1"/>
</dbReference>
<evidence type="ECO:0000313" key="6">
    <source>
        <dbReference type="EMBL" id="MEI7037862.1"/>
    </source>
</evidence>
<dbReference type="EMBL" id="JBBBNY010000012">
    <property type="protein sequence ID" value="MEI7037862.1"/>
    <property type="molecule type" value="Genomic_DNA"/>
</dbReference>
<gene>
    <name evidence="6" type="ORF">WAT24_13920</name>
</gene>
<feature type="domain" description="OmpA-like" evidence="5">
    <location>
        <begin position="70"/>
        <end position="190"/>
    </location>
</feature>
<evidence type="ECO:0000256" key="1">
    <source>
        <dbReference type="ARBA" id="ARBA00004442"/>
    </source>
</evidence>
<dbReference type="InterPro" id="IPR006690">
    <property type="entry name" value="OMPA-like_CS"/>
</dbReference>
<dbReference type="Pfam" id="PF00691">
    <property type="entry name" value="OmpA"/>
    <property type="match status" value="1"/>
</dbReference>
<accession>A0ABU8JFS9</accession>
<dbReference type="Proteomes" id="UP001381174">
    <property type="component" value="Unassembled WGS sequence"/>
</dbReference>
<dbReference type="PROSITE" id="PS51123">
    <property type="entry name" value="OMPA_2"/>
    <property type="match status" value="1"/>
</dbReference>
<reference evidence="6 7" key="1">
    <citation type="journal article" date="2014" name="Int. J. Syst. Evol. Microbiol.">
        <title>Fulvimonas yonginensis sp. nov., isolated from greenhouse soil, and emended description of the genus Fulvimonas.</title>
        <authorList>
            <person name="Ahn J.H."/>
            <person name="Kim S.J."/>
            <person name="Weon H.Y."/>
            <person name="Hong S.B."/>
            <person name="Seok S.J."/>
            <person name="Kwon S.W."/>
        </authorList>
    </citation>
    <scope>NUCLEOTIDE SEQUENCE [LARGE SCALE GENOMIC DNA]</scope>
    <source>
        <strain evidence="6 7">KACC 16952</strain>
    </source>
</reference>
<comment type="caution">
    <text evidence="6">The sequence shown here is derived from an EMBL/GenBank/DDBJ whole genome shotgun (WGS) entry which is preliminary data.</text>
</comment>
<dbReference type="InterPro" id="IPR050330">
    <property type="entry name" value="Bact_OuterMem_StrucFunc"/>
</dbReference>
<dbReference type="SUPFAM" id="SSF103088">
    <property type="entry name" value="OmpA-like"/>
    <property type="match status" value="1"/>
</dbReference>
<evidence type="ECO:0000259" key="5">
    <source>
        <dbReference type="PROSITE" id="PS51123"/>
    </source>
</evidence>